<evidence type="ECO:0000256" key="1">
    <source>
        <dbReference type="SAM" id="Phobius"/>
    </source>
</evidence>
<dbReference type="AlphaFoldDB" id="A0AAV1VXS7"/>
<dbReference type="Gene3D" id="1.10.3460.10">
    <property type="entry name" value="Chlorophyll a/b binding protein domain"/>
    <property type="match status" value="1"/>
</dbReference>
<organism evidence="2 3">
    <name type="scientific">Lupinus luteus</name>
    <name type="common">European yellow lupine</name>
    <dbReference type="NCBI Taxonomy" id="3873"/>
    <lineage>
        <taxon>Eukaryota</taxon>
        <taxon>Viridiplantae</taxon>
        <taxon>Streptophyta</taxon>
        <taxon>Embryophyta</taxon>
        <taxon>Tracheophyta</taxon>
        <taxon>Spermatophyta</taxon>
        <taxon>Magnoliopsida</taxon>
        <taxon>eudicotyledons</taxon>
        <taxon>Gunneridae</taxon>
        <taxon>Pentapetalae</taxon>
        <taxon>rosids</taxon>
        <taxon>fabids</taxon>
        <taxon>Fabales</taxon>
        <taxon>Fabaceae</taxon>
        <taxon>Papilionoideae</taxon>
        <taxon>50 kb inversion clade</taxon>
        <taxon>genistoids sensu lato</taxon>
        <taxon>core genistoids</taxon>
        <taxon>Genisteae</taxon>
        <taxon>Lupinus</taxon>
    </lineage>
</organism>
<feature type="transmembrane region" description="Helical" evidence="1">
    <location>
        <begin position="135"/>
        <end position="157"/>
    </location>
</feature>
<reference evidence="2 3" key="1">
    <citation type="submission" date="2024-03" db="EMBL/GenBank/DDBJ databases">
        <authorList>
            <person name="Martinez-Hernandez J."/>
        </authorList>
    </citation>
    <scope>NUCLEOTIDE SEQUENCE [LARGE SCALE GENOMIC DNA]</scope>
</reference>
<comment type="caution">
    <text evidence="2">The sequence shown here is derived from an EMBL/GenBank/DDBJ whole genome shotgun (WGS) entry which is preliminary data.</text>
</comment>
<dbReference type="GO" id="GO:0005783">
    <property type="term" value="C:endoplasmic reticulum"/>
    <property type="evidence" value="ECO:0007669"/>
    <property type="project" value="TreeGrafter"/>
</dbReference>
<accession>A0AAV1VXS7</accession>
<keyword evidence="1" id="KW-0472">Membrane</keyword>
<proteinExistence type="predicted"/>
<dbReference type="GO" id="GO:0016020">
    <property type="term" value="C:membrane"/>
    <property type="evidence" value="ECO:0007669"/>
    <property type="project" value="UniProtKB-SubCell"/>
</dbReference>
<keyword evidence="1" id="KW-1133">Transmembrane helix</keyword>
<evidence type="ECO:0000313" key="3">
    <source>
        <dbReference type="Proteomes" id="UP001497480"/>
    </source>
</evidence>
<dbReference type="PANTHER" id="PTHR13906">
    <property type="entry name" value="PORCUPINE"/>
    <property type="match status" value="1"/>
</dbReference>
<feature type="transmembrane region" description="Helical" evidence="1">
    <location>
        <begin position="169"/>
        <end position="194"/>
    </location>
</feature>
<protein>
    <submittedName>
        <fullName evidence="2">Uncharacterized protein</fullName>
    </submittedName>
</protein>
<sequence>MRLQGLRPVQWYQLLHDMRMIDFSNSDYLIVDFIAPYNKFVYAFPTTLLARVIKEIIVAFKGDFVLELQQRFIEFNSIILTEAAVNASTQAMEKTGSAYASKRWAMLGAAGLIIPEAFNKYGANCGPEAVWFKRLYPGYIIFFVQSALMVAGSRVIYKWWQVWPPTIKNAFVLMNFAYMVLVTGYSSVGCMVLSLHETIASYGSIYYIGTTVQVVLILLGIVIKLGKPVRSKARKE</sequence>
<dbReference type="EMBL" id="CAXHTB010000002">
    <property type="protein sequence ID" value="CAL0301646.1"/>
    <property type="molecule type" value="Genomic_DNA"/>
</dbReference>
<dbReference type="Proteomes" id="UP001497480">
    <property type="component" value="Unassembled WGS sequence"/>
</dbReference>
<dbReference type="GO" id="GO:0019432">
    <property type="term" value="P:triglyceride biosynthetic process"/>
    <property type="evidence" value="ECO:0007669"/>
    <property type="project" value="TreeGrafter"/>
</dbReference>
<keyword evidence="3" id="KW-1185">Reference proteome</keyword>
<dbReference type="SUPFAM" id="SSF103511">
    <property type="entry name" value="Chlorophyll a-b binding protein"/>
    <property type="match status" value="1"/>
</dbReference>
<feature type="transmembrane region" description="Helical" evidence="1">
    <location>
        <begin position="206"/>
        <end position="226"/>
    </location>
</feature>
<name>A0AAV1VXS7_LUPLU</name>
<dbReference type="GO" id="GO:0016746">
    <property type="term" value="F:acyltransferase activity"/>
    <property type="evidence" value="ECO:0007669"/>
    <property type="project" value="TreeGrafter"/>
</dbReference>
<dbReference type="GO" id="GO:0008654">
    <property type="term" value="P:phospholipid biosynthetic process"/>
    <property type="evidence" value="ECO:0007669"/>
    <property type="project" value="TreeGrafter"/>
</dbReference>
<gene>
    <name evidence="2" type="ORF">LLUT_LOCUS2706</name>
</gene>
<evidence type="ECO:0000313" key="2">
    <source>
        <dbReference type="EMBL" id="CAL0301646.1"/>
    </source>
</evidence>
<dbReference type="GO" id="GO:0030258">
    <property type="term" value="P:lipid modification"/>
    <property type="evidence" value="ECO:0007669"/>
    <property type="project" value="TreeGrafter"/>
</dbReference>
<dbReference type="PANTHER" id="PTHR13906:SF4">
    <property type="entry name" value="LYSOPHOSPHOLIPID ACYLTRANSFERASE 6"/>
    <property type="match status" value="1"/>
</dbReference>
<dbReference type="InterPro" id="IPR049941">
    <property type="entry name" value="LPLAT_7/PORCN-like"/>
</dbReference>
<dbReference type="GO" id="GO:0009507">
    <property type="term" value="C:chloroplast"/>
    <property type="evidence" value="ECO:0007669"/>
    <property type="project" value="UniProtKB-SubCell"/>
</dbReference>
<keyword evidence="1" id="KW-0812">Transmembrane</keyword>